<comment type="caution">
    <text evidence="2">The sequence shown here is derived from an EMBL/GenBank/DDBJ whole genome shotgun (WGS) entry which is preliminary data.</text>
</comment>
<keyword evidence="3" id="KW-1185">Reference proteome</keyword>
<gene>
    <name evidence="2" type="ORF">HNR40_007901</name>
</gene>
<dbReference type="PROSITE" id="PS50943">
    <property type="entry name" value="HTH_CROC1"/>
    <property type="match status" value="1"/>
</dbReference>
<accession>A0A7W8EKA2</accession>
<dbReference type="SUPFAM" id="SSF47413">
    <property type="entry name" value="lambda repressor-like DNA-binding domains"/>
    <property type="match status" value="1"/>
</dbReference>
<dbReference type="Proteomes" id="UP000568380">
    <property type="component" value="Unassembled WGS sequence"/>
</dbReference>
<organism evidence="2 3">
    <name type="scientific">Nonomuraea endophytica</name>
    <dbReference type="NCBI Taxonomy" id="714136"/>
    <lineage>
        <taxon>Bacteria</taxon>
        <taxon>Bacillati</taxon>
        <taxon>Actinomycetota</taxon>
        <taxon>Actinomycetes</taxon>
        <taxon>Streptosporangiales</taxon>
        <taxon>Streptosporangiaceae</taxon>
        <taxon>Nonomuraea</taxon>
    </lineage>
</organism>
<feature type="domain" description="HTH cro/C1-type" evidence="1">
    <location>
        <begin position="1"/>
        <end position="46"/>
    </location>
</feature>
<dbReference type="CDD" id="cd00093">
    <property type="entry name" value="HTH_XRE"/>
    <property type="match status" value="1"/>
</dbReference>
<dbReference type="Gene3D" id="1.10.260.40">
    <property type="entry name" value="lambda repressor-like DNA-binding domains"/>
    <property type="match status" value="1"/>
</dbReference>
<name>A0A7W8EKA2_9ACTN</name>
<proteinExistence type="predicted"/>
<evidence type="ECO:0000259" key="1">
    <source>
        <dbReference type="PROSITE" id="PS50943"/>
    </source>
</evidence>
<dbReference type="InterPro" id="IPR010982">
    <property type="entry name" value="Lambda_DNA-bd_dom_sf"/>
</dbReference>
<evidence type="ECO:0000313" key="3">
    <source>
        <dbReference type="Proteomes" id="UP000568380"/>
    </source>
</evidence>
<dbReference type="InterPro" id="IPR001387">
    <property type="entry name" value="Cro/C1-type_HTH"/>
</dbReference>
<dbReference type="AlphaFoldDB" id="A0A7W8EKA2"/>
<dbReference type="EMBL" id="JACHIN010000013">
    <property type="protein sequence ID" value="MBB5082406.1"/>
    <property type="molecule type" value="Genomic_DNA"/>
</dbReference>
<evidence type="ECO:0000313" key="2">
    <source>
        <dbReference type="EMBL" id="MBB5082406.1"/>
    </source>
</evidence>
<dbReference type="GO" id="GO:0003677">
    <property type="term" value="F:DNA binding"/>
    <property type="evidence" value="ECO:0007669"/>
    <property type="project" value="InterPro"/>
</dbReference>
<reference evidence="2 3" key="1">
    <citation type="submission" date="2020-08" db="EMBL/GenBank/DDBJ databases">
        <title>Genomic Encyclopedia of Type Strains, Phase IV (KMG-IV): sequencing the most valuable type-strain genomes for metagenomic binning, comparative biology and taxonomic classification.</title>
        <authorList>
            <person name="Goeker M."/>
        </authorList>
    </citation>
    <scope>NUCLEOTIDE SEQUENCE [LARGE SCALE GENOMIC DNA]</scope>
    <source>
        <strain evidence="2 3">DSM 45385</strain>
    </source>
</reference>
<sequence>MTQQQLADAASIHVGTLRKIERGARGAGDSVLEAIAAGLGLDPSILLADRAQASARIQHALPDLSAVIAAYDVPEDGPVRALEELQASVAESASWRLAAQYVRIVRHVPELLTELFRAFHTATSEQQPEIARLLVSACRSADAVAYKHGAHDLSARLIDLMRWAAPHTDDRLIDSVVAYVRTETFFAAYAHSSGLRALQRAMDAAPPPTLAPSIAALGALHMRAAVIAGRAGDVDAADFHLTQARHLGDQVAEGIYAGTAFGPCSVRIHEVSVAVSLGSDHVQRALDVAREWVPPPDLPAERRSGFYIELGRAQLWAGLPDDAFESLKVARRIAPQHTRDHRWVREDAATLRRLKRADAESLSSFAEWCHAV</sequence>
<protein>
    <submittedName>
        <fullName evidence="2">Transcriptional regulator with XRE-family HTH domain</fullName>
    </submittedName>
</protein>
<dbReference type="Pfam" id="PF01381">
    <property type="entry name" value="HTH_3"/>
    <property type="match status" value="1"/>
</dbReference>